<dbReference type="Pfam" id="PF08719">
    <property type="entry name" value="NADAR"/>
    <property type="match status" value="1"/>
</dbReference>
<comment type="catalytic activity">
    <reaction evidence="1">
        <text>5-amino-6-(5-phospho-D-ribosylamino)uracil + H2O = 5,6-diaminouracil + D-ribose 5-phosphate</text>
        <dbReference type="Rhea" id="RHEA:55020"/>
        <dbReference type="ChEBI" id="CHEBI:15377"/>
        <dbReference type="ChEBI" id="CHEBI:46252"/>
        <dbReference type="ChEBI" id="CHEBI:58453"/>
        <dbReference type="ChEBI" id="CHEBI:78346"/>
    </reaction>
</comment>
<protein>
    <recommendedName>
        <fullName evidence="3">NADAR domain-containing protein</fullName>
    </recommendedName>
</protein>
<evidence type="ECO:0000256" key="2">
    <source>
        <dbReference type="ARBA" id="ARBA00000751"/>
    </source>
</evidence>
<dbReference type="Gene3D" id="1.10.357.40">
    <property type="entry name" value="YbiA-like"/>
    <property type="match status" value="1"/>
</dbReference>
<name>A0A1Q2CZD5_9ACTN</name>
<evidence type="ECO:0000313" key="5">
    <source>
        <dbReference type="Proteomes" id="UP000188235"/>
    </source>
</evidence>
<accession>A0A1Q2CZD5</accession>
<proteinExistence type="predicted"/>
<reference evidence="4 5" key="1">
    <citation type="journal article" date="2008" name="Int. J. Syst. Evol. Microbiol.">
        <title>Tessaracoccus flavescens sp. nov., isolated from marine sediment.</title>
        <authorList>
            <person name="Lee D.W."/>
            <person name="Lee S.D."/>
        </authorList>
    </citation>
    <scope>NUCLEOTIDE SEQUENCE [LARGE SCALE GENOMIC DNA]</scope>
    <source>
        <strain evidence="4 5">SST-39T</strain>
    </source>
</reference>
<keyword evidence="5" id="KW-1185">Reference proteome</keyword>
<feature type="domain" description="NADAR" evidence="3">
    <location>
        <begin position="26"/>
        <end position="183"/>
    </location>
</feature>
<dbReference type="STRING" id="399497.BW733_12275"/>
<sequence length="188" mass="21204">MTTPRERVLLDQAIAGAVDGLDPLLFWGHAESHGRVTQACLSQWYPARFTVDGVHYTTAEQYMMAGKARRFRDDEVLARILASDSPRQIKQLGRQVRGFVARDWEETRFAIVVEGNVAKFGQNPDLRDFLLDTGDRLIVEASPVDEVWGIGLRATHARARDPRQWRGLNLLGFALMEARSILRAGDDD</sequence>
<evidence type="ECO:0000313" key="4">
    <source>
        <dbReference type="EMBL" id="AQP51473.1"/>
    </source>
</evidence>
<dbReference type="AlphaFoldDB" id="A0A1Q2CZD5"/>
<gene>
    <name evidence="4" type="ORF">BW733_12275</name>
</gene>
<dbReference type="KEGG" id="tfa:BW733_12275"/>
<dbReference type="CDD" id="cd15457">
    <property type="entry name" value="NADAR"/>
    <property type="match status" value="1"/>
</dbReference>
<dbReference type="Proteomes" id="UP000188235">
    <property type="component" value="Chromosome"/>
</dbReference>
<dbReference type="NCBIfam" id="TIGR02464">
    <property type="entry name" value="ribofla_fusion"/>
    <property type="match status" value="1"/>
</dbReference>
<dbReference type="InterPro" id="IPR037238">
    <property type="entry name" value="YbiA-like_sf"/>
</dbReference>
<evidence type="ECO:0000256" key="1">
    <source>
        <dbReference type="ARBA" id="ARBA00000022"/>
    </source>
</evidence>
<evidence type="ECO:0000259" key="3">
    <source>
        <dbReference type="Pfam" id="PF08719"/>
    </source>
</evidence>
<dbReference type="InterPro" id="IPR012816">
    <property type="entry name" value="NADAR"/>
</dbReference>
<comment type="catalytic activity">
    <reaction evidence="2">
        <text>2,5-diamino-6-hydroxy-4-(5-phosphoribosylamino)-pyrimidine + H2O = 2,5,6-triamino-4-hydroxypyrimidine + D-ribose 5-phosphate</text>
        <dbReference type="Rhea" id="RHEA:23436"/>
        <dbReference type="ChEBI" id="CHEBI:15377"/>
        <dbReference type="ChEBI" id="CHEBI:58614"/>
        <dbReference type="ChEBI" id="CHEBI:78346"/>
        <dbReference type="ChEBI" id="CHEBI:137796"/>
    </reaction>
</comment>
<dbReference type="OrthoDB" id="67297at2"/>
<dbReference type="RefSeq" id="WP_077350809.1">
    <property type="nucleotide sequence ID" value="NZ_CP019607.1"/>
</dbReference>
<organism evidence="4 5">
    <name type="scientific">Tessaracoccus flavescens</name>
    <dbReference type="NCBI Taxonomy" id="399497"/>
    <lineage>
        <taxon>Bacteria</taxon>
        <taxon>Bacillati</taxon>
        <taxon>Actinomycetota</taxon>
        <taxon>Actinomycetes</taxon>
        <taxon>Propionibacteriales</taxon>
        <taxon>Propionibacteriaceae</taxon>
        <taxon>Tessaracoccus</taxon>
    </lineage>
</organism>
<dbReference type="SUPFAM" id="SSF143990">
    <property type="entry name" value="YbiA-like"/>
    <property type="match status" value="1"/>
</dbReference>
<dbReference type="EMBL" id="CP019607">
    <property type="protein sequence ID" value="AQP51473.1"/>
    <property type="molecule type" value="Genomic_DNA"/>
</dbReference>